<gene>
    <name evidence="3" type="ORF">HNP98_000804</name>
</gene>
<evidence type="ECO:0008006" key="5">
    <source>
        <dbReference type="Google" id="ProtNLM"/>
    </source>
</evidence>
<dbReference type="PANTHER" id="PTHR41339:SF1">
    <property type="entry name" value="SECRETED PROTEIN"/>
    <property type="match status" value="1"/>
</dbReference>
<evidence type="ECO:0000256" key="2">
    <source>
        <dbReference type="SAM" id="SignalP"/>
    </source>
</evidence>
<feature type="signal peptide" evidence="2">
    <location>
        <begin position="1"/>
        <end position="23"/>
    </location>
</feature>
<dbReference type="RefSeq" id="WP_173808762.1">
    <property type="nucleotide sequence ID" value="NZ_JABSNP010000003.1"/>
</dbReference>
<accession>A0ABX2FLH9</accession>
<evidence type="ECO:0000313" key="3">
    <source>
        <dbReference type="EMBL" id="NRT17993.1"/>
    </source>
</evidence>
<reference evidence="3 4" key="1">
    <citation type="submission" date="2020-05" db="EMBL/GenBank/DDBJ databases">
        <title>Genomic Encyclopedia of Type Strains, Phase IV (KMG-V): Genome sequencing to study the core and pangenomes of soil and plant-associated prokaryotes.</title>
        <authorList>
            <person name="Whitman W."/>
        </authorList>
    </citation>
    <scope>NUCLEOTIDE SEQUENCE [LARGE SCALE GENOMIC DNA]</scope>
    <source>
        <strain evidence="3 4">9A</strain>
    </source>
</reference>
<protein>
    <recommendedName>
        <fullName evidence="5">T9SS C-terminal target domain-containing protein</fullName>
    </recommendedName>
</protein>
<feature type="chain" id="PRO_5046404026" description="T9SS C-terminal target domain-containing protein" evidence="2">
    <location>
        <begin position="24"/>
        <end position="520"/>
    </location>
</feature>
<feature type="region of interest" description="Disordered" evidence="1">
    <location>
        <begin position="28"/>
        <end position="51"/>
    </location>
</feature>
<sequence>MKKNTLSLGFVAALLLGLASCQPQDITPAPNAAPNGGTGTGTGTGTGSTNTAPVVAVQGEITTNTTWTAANQYLLQGYVYVRSGATVTIEAGTLIKGDKDSKGSLIIEPGAKLIAIGTVAKPIVFTSNQPKGARNYGDWGGVILCGNAPVNTVVNGVKPQVEGGPTTRYGSADPTNTAAVADNSGTLQYVRIEFGGVAFSPNNEINGLTLCGVGNGTTIDHIQVSYSGDDSYEWFGGTVNAKYLVAHRGFDDDFDTDSGFSGKLQFLVSLRDPLAADQSGSKGFESDNDANNTDNTPKTSAVFSNVTLVGPLINPSGTGGISSQYVAGVHIRRNSAISLFNSVVMGWPTGVLIDGTKAGANVASGALAIKNTIVAGSPTGSNSKGGQKDVIYIAGAGGAGSLTPTNTMSADSSAFGTAVGPLTWLFASANANRKYSTSDAVRLLNPFNLTSPSFLPSSTSPIVYNGTTSTPAVAASFADAKVSDAFFTKVAYVGAFAGTGATADNWTAGWTNFDPQNTNY</sequence>
<dbReference type="Proteomes" id="UP000779507">
    <property type="component" value="Unassembled WGS sequence"/>
</dbReference>
<proteinExistence type="predicted"/>
<evidence type="ECO:0000313" key="4">
    <source>
        <dbReference type="Proteomes" id="UP000779507"/>
    </source>
</evidence>
<dbReference type="EMBL" id="JABSNP010000003">
    <property type="protein sequence ID" value="NRT17993.1"/>
    <property type="molecule type" value="Genomic_DNA"/>
</dbReference>
<feature type="compositionally biased region" description="Gly residues" evidence="1">
    <location>
        <begin position="36"/>
        <end position="46"/>
    </location>
</feature>
<comment type="caution">
    <text evidence="3">The sequence shown here is derived from an EMBL/GenBank/DDBJ whole genome shotgun (WGS) entry which is preliminary data.</text>
</comment>
<evidence type="ECO:0000256" key="1">
    <source>
        <dbReference type="SAM" id="MobiDB-lite"/>
    </source>
</evidence>
<feature type="region of interest" description="Disordered" evidence="1">
    <location>
        <begin position="278"/>
        <end position="297"/>
    </location>
</feature>
<organism evidence="3 4">
    <name type="scientific">Hymenobacter caeli</name>
    <dbReference type="NCBI Taxonomy" id="2735894"/>
    <lineage>
        <taxon>Bacteria</taxon>
        <taxon>Pseudomonadati</taxon>
        <taxon>Bacteroidota</taxon>
        <taxon>Cytophagia</taxon>
        <taxon>Cytophagales</taxon>
        <taxon>Hymenobacteraceae</taxon>
        <taxon>Hymenobacter</taxon>
    </lineage>
</organism>
<keyword evidence="4" id="KW-1185">Reference proteome</keyword>
<name>A0ABX2FLH9_9BACT</name>
<keyword evidence="2" id="KW-0732">Signal</keyword>
<dbReference type="PANTHER" id="PTHR41339">
    <property type="entry name" value="LIPL48"/>
    <property type="match status" value="1"/>
</dbReference>
<dbReference type="PROSITE" id="PS51257">
    <property type="entry name" value="PROKAR_LIPOPROTEIN"/>
    <property type="match status" value="1"/>
</dbReference>